<protein>
    <submittedName>
        <fullName evidence="1">CS domain</fullName>
    </submittedName>
</protein>
<dbReference type="AlphaFoldDB" id="A0A0X3NZ44"/>
<gene>
    <name evidence="1" type="ORF">TR123666</name>
</gene>
<organism evidence="1">
    <name type="scientific">Schistocephalus solidus</name>
    <name type="common">Tapeworm</name>
    <dbReference type="NCBI Taxonomy" id="70667"/>
    <lineage>
        <taxon>Eukaryota</taxon>
        <taxon>Metazoa</taxon>
        <taxon>Spiralia</taxon>
        <taxon>Lophotrochozoa</taxon>
        <taxon>Platyhelminthes</taxon>
        <taxon>Cestoda</taxon>
        <taxon>Eucestoda</taxon>
        <taxon>Diphyllobothriidea</taxon>
        <taxon>Diphyllobothriidae</taxon>
        <taxon>Schistocephalus</taxon>
    </lineage>
</organism>
<proteinExistence type="predicted"/>
<name>A0A0X3NZ44_SCHSO</name>
<evidence type="ECO:0000313" key="1">
    <source>
        <dbReference type="EMBL" id="JAP44643.1"/>
    </source>
</evidence>
<dbReference type="EMBL" id="GEEE01018582">
    <property type="protein sequence ID" value="JAP44643.1"/>
    <property type="molecule type" value="Transcribed_RNA"/>
</dbReference>
<dbReference type="CDD" id="cd06463">
    <property type="entry name" value="p23_like"/>
    <property type="match status" value="1"/>
</dbReference>
<accession>A0A0X3NZ44</accession>
<dbReference type="SUPFAM" id="SSF49764">
    <property type="entry name" value="HSP20-like chaperones"/>
    <property type="match status" value="1"/>
</dbReference>
<dbReference type="EMBL" id="GEEE01013458">
    <property type="protein sequence ID" value="JAP49767.1"/>
    <property type="molecule type" value="Transcribed_RNA"/>
</dbReference>
<reference evidence="1" key="1">
    <citation type="submission" date="2016-01" db="EMBL/GenBank/DDBJ databases">
        <title>Reference transcriptome for the parasite Schistocephalus solidus: insights into the molecular evolution of parasitism.</title>
        <authorList>
            <person name="Hebert F.O."/>
            <person name="Grambauer S."/>
            <person name="Barber I."/>
            <person name="Landry C.R."/>
            <person name="Aubin-Horth N."/>
        </authorList>
    </citation>
    <scope>NUCLEOTIDE SEQUENCE</scope>
</reference>
<dbReference type="EMBL" id="GEEE01005021">
    <property type="protein sequence ID" value="JAP58204.1"/>
    <property type="molecule type" value="Transcribed_RNA"/>
</dbReference>
<sequence length="159" mass="17165">MEAPVYGEVSEKIFRICLPIPHLKAPPKLVPLFKGTSGQFRADKAAAAASGDCKAAFTVFLKNGMIEGEISPLSLRVRCSLREPVVDETFTVPALVAEVIPNKCTYEVQDGVVTLKLYKADRFRPWTLELAENGLNFIISSNPTSDPPKDASSSGIALG</sequence>
<dbReference type="InterPro" id="IPR008978">
    <property type="entry name" value="HSP20-like_chaperone"/>
</dbReference>
<dbReference type="EMBL" id="GEEE01022172">
    <property type="protein sequence ID" value="JAP41053.1"/>
    <property type="molecule type" value="Transcribed_RNA"/>
</dbReference>